<evidence type="ECO:0000313" key="4">
    <source>
        <dbReference type="Proteomes" id="UP001313282"/>
    </source>
</evidence>
<gene>
    <name evidence="3" type="ORF">TWF718_010578</name>
</gene>
<protein>
    <submittedName>
        <fullName evidence="3">Uncharacterized protein</fullName>
    </submittedName>
</protein>
<reference evidence="3 4" key="1">
    <citation type="submission" date="2019-10" db="EMBL/GenBank/DDBJ databases">
        <authorList>
            <person name="Palmer J.M."/>
        </authorList>
    </citation>
    <scope>NUCLEOTIDE SEQUENCE [LARGE SCALE GENOMIC DNA]</scope>
    <source>
        <strain evidence="3 4">TWF718</strain>
    </source>
</reference>
<name>A0AAN8MSQ2_9PEZI</name>
<feature type="signal peptide" evidence="2">
    <location>
        <begin position="1"/>
        <end position="28"/>
    </location>
</feature>
<evidence type="ECO:0000256" key="2">
    <source>
        <dbReference type="SAM" id="SignalP"/>
    </source>
</evidence>
<keyword evidence="4" id="KW-1185">Reference proteome</keyword>
<evidence type="ECO:0000256" key="1">
    <source>
        <dbReference type="SAM" id="MobiDB-lite"/>
    </source>
</evidence>
<comment type="caution">
    <text evidence="3">The sequence shown here is derived from an EMBL/GenBank/DDBJ whole genome shotgun (WGS) entry which is preliminary data.</text>
</comment>
<dbReference type="EMBL" id="JAVHNR010000008">
    <property type="protein sequence ID" value="KAK6335140.1"/>
    <property type="molecule type" value="Genomic_DNA"/>
</dbReference>
<sequence length="342" mass="38800">MFYRFKHMHTGVAKMLLVASQLLQHCQAIPLGQETAKRELSTPATPFFTENNTTLVIPEIKAVNSTLPSAKSDSPPEKTLNLTGAGSDRGSLRPRAPYRADMWVQCAPMESIMRITPDLYRRLDPNGSPARTYPNWANRRMALGMGSLRNFLTLEIERCTECECKIGVKDRYRSKLWELAPRGTSECWEERIALWCELVYRCYCVETALYRDDSSSGVILKKLGENAYLKGTRFDYLKQEARSLAKLVRHSLGMGGSSYRQLAPDTAEPYILEGPATESSINPLKYDYGDYTLKHGYDDYLMPGSPSDLLDRNALARWSRKSGYLKRNVETQSEDENPEPAR</sequence>
<feature type="chain" id="PRO_5043034880" evidence="2">
    <location>
        <begin position="29"/>
        <end position="342"/>
    </location>
</feature>
<organism evidence="3 4">
    <name type="scientific">Orbilia javanica</name>
    <dbReference type="NCBI Taxonomy" id="47235"/>
    <lineage>
        <taxon>Eukaryota</taxon>
        <taxon>Fungi</taxon>
        <taxon>Dikarya</taxon>
        <taxon>Ascomycota</taxon>
        <taxon>Pezizomycotina</taxon>
        <taxon>Orbiliomycetes</taxon>
        <taxon>Orbiliales</taxon>
        <taxon>Orbiliaceae</taxon>
        <taxon>Orbilia</taxon>
    </lineage>
</organism>
<feature type="region of interest" description="Disordered" evidence="1">
    <location>
        <begin position="66"/>
        <end position="93"/>
    </location>
</feature>
<dbReference type="Proteomes" id="UP001313282">
    <property type="component" value="Unassembled WGS sequence"/>
</dbReference>
<keyword evidence="2" id="KW-0732">Signal</keyword>
<dbReference type="AlphaFoldDB" id="A0AAN8MSQ2"/>
<accession>A0AAN8MSQ2</accession>
<proteinExistence type="predicted"/>
<evidence type="ECO:0000313" key="3">
    <source>
        <dbReference type="EMBL" id="KAK6335140.1"/>
    </source>
</evidence>